<evidence type="ECO:0000313" key="3">
    <source>
        <dbReference type="Proteomes" id="UP000078113"/>
    </source>
</evidence>
<proteinExistence type="predicted"/>
<reference evidence="2" key="2">
    <citation type="journal article" date="2019" name="IMA Fungus">
        <title>Genome sequencing and comparison of five Tilletia species to identify candidate genes for the detection of regulated species infecting wheat.</title>
        <authorList>
            <person name="Nguyen H.D.T."/>
            <person name="Sultana T."/>
            <person name="Kesanakurti P."/>
            <person name="Hambleton S."/>
        </authorList>
    </citation>
    <scope>NUCLEOTIDE SEQUENCE</scope>
    <source>
        <strain evidence="2">DAOMC 236422</strain>
    </source>
</reference>
<reference evidence="2" key="1">
    <citation type="submission" date="2016-04" db="EMBL/GenBank/DDBJ databases">
        <authorList>
            <person name="Nguyen H.D."/>
            <person name="Samba Siva P."/>
            <person name="Cullis J."/>
            <person name="Levesque C.A."/>
            <person name="Hambleton S."/>
        </authorList>
    </citation>
    <scope>NUCLEOTIDE SEQUENCE</scope>
    <source>
        <strain evidence="2">DAOMC 236422</strain>
    </source>
</reference>
<feature type="region of interest" description="Disordered" evidence="1">
    <location>
        <begin position="39"/>
        <end position="59"/>
    </location>
</feature>
<protein>
    <submittedName>
        <fullName evidence="2">Uncharacterized protein</fullName>
    </submittedName>
</protein>
<gene>
    <name evidence="2" type="ORF">A4X09_0g2853</name>
</gene>
<keyword evidence="3" id="KW-1185">Reference proteome</keyword>
<feature type="compositionally biased region" description="Low complexity" evidence="1">
    <location>
        <begin position="46"/>
        <end position="57"/>
    </location>
</feature>
<accession>A0A8X7NBN7</accession>
<feature type="compositionally biased region" description="Low complexity" evidence="1">
    <location>
        <begin position="133"/>
        <end position="145"/>
    </location>
</feature>
<evidence type="ECO:0000256" key="1">
    <source>
        <dbReference type="SAM" id="MobiDB-lite"/>
    </source>
</evidence>
<dbReference type="EMBL" id="LWDG02000091">
    <property type="protein sequence ID" value="KAE8269495.1"/>
    <property type="molecule type" value="Genomic_DNA"/>
</dbReference>
<dbReference type="Proteomes" id="UP000078113">
    <property type="component" value="Unassembled WGS sequence"/>
</dbReference>
<dbReference type="AlphaFoldDB" id="A0A8X7NBN7"/>
<organism evidence="2 3">
    <name type="scientific">Tilletia walkeri</name>
    <dbReference type="NCBI Taxonomy" id="117179"/>
    <lineage>
        <taxon>Eukaryota</taxon>
        <taxon>Fungi</taxon>
        <taxon>Dikarya</taxon>
        <taxon>Basidiomycota</taxon>
        <taxon>Ustilaginomycotina</taxon>
        <taxon>Exobasidiomycetes</taxon>
        <taxon>Tilletiales</taxon>
        <taxon>Tilletiaceae</taxon>
        <taxon>Tilletia</taxon>
    </lineage>
</organism>
<sequence>MALDITMDDLIGSMQHGFHAGDRGRELQQIRDNLAFALSPHAMGPSSSNTQSSSSTSINGHAQPFAIIRPSSNSSYGMVGSNASSSSTGYDGAPYGRVGSLGTSGNNSFGSTSSFSRGAAPIPTSSRHAPCPGTSMGSSSGSSSSSGGGGGGYGFSGGASGGPQAPANTPMQTPVDRVAGSHWPAARTSGNSRDESEQRRAGHGHGRTGSGVASMGVQEEEETEMEMDGRASASHGNSSSGGGARTPMNHQSLVLGLQQIHQAQAQMQAGAPPNSPAQLSHYTVDSGMEWPAAISHEGSSRRLAHLL</sequence>
<name>A0A8X7NBN7_9BASI</name>
<feature type="region of interest" description="Disordered" evidence="1">
    <location>
        <begin position="109"/>
        <end position="248"/>
    </location>
</feature>
<comment type="caution">
    <text evidence="2">The sequence shown here is derived from an EMBL/GenBank/DDBJ whole genome shotgun (WGS) entry which is preliminary data.</text>
</comment>
<evidence type="ECO:0000313" key="2">
    <source>
        <dbReference type="EMBL" id="KAE8269495.1"/>
    </source>
</evidence>
<feature type="compositionally biased region" description="Gly residues" evidence="1">
    <location>
        <begin position="146"/>
        <end position="161"/>
    </location>
</feature>